<dbReference type="SUPFAM" id="SSF57716">
    <property type="entry name" value="Glucocorticoid receptor-like (DNA-binding domain)"/>
    <property type="match status" value="1"/>
</dbReference>
<keyword evidence="1" id="KW-0479">Metal-binding</keyword>
<evidence type="ECO:0000256" key="6">
    <source>
        <dbReference type="SAM" id="MobiDB-lite"/>
    </source>
</evidence>
<dbReference type="Gene3D" id="6.20.210.20">
    <property type="entry name" value="THAP domain"/>
    <property type="match status" value="1"/>
</dbReference>
<comment type="caution">
    <text evidence="8">The sequence shown here is derived from an EMBL/GenBank/DDBJ whole genome shotgun (WGS) entry which is preliminary data.</text>
</comment>
<dbReference type="PANTHER" id="PTHR46927">
    <property type="entry name" value="AGAP005574-PA"/>
    <property type="match status" value="1"/>
</dbReference>
<organism evidence="8 9">
    <name type="scientific">Plakobranchus ocellatus</name>
    <dbReference type="NCBI Taxonomy" id="259542"/>
    <lineage>
        <taxon>Eukaryota</taxon>
        <taxon>Metazoa</taxon>
        <taxon>Spiralia</taxon>
        <taxon>Lophotrochozoa</taxon>
        <taxon>Mollusca</taxon>
        <taxon>Gastropoda</taxon>
        <taxon>Heterobranchia</taxon>
        <taxon>Euthyneura</taxon>
        <taxon>Panpulmonata</taxon>
        <taxon>Sacoglossa</taxon>
        <taxon>Placobranchoidea</taxon>
        <taxon>Plakobranchidae</taxon>
        <taxon>Plakobranchus</taxon>
    </lineage>
</organism>
<name>A0AAV3Y8Q7_9GAST</name>
<dbReference type="GO" id="GO:0008270">
    <property type="term" value="F:zinc ion binding"/>
    <property type="evidence" value="ECO:0007669"/>
    <property type="project" value="UniProtKB-KW"/>
</dbReference>
<dbReference type="EMBL" id="BLXT01000621">
    <property type="protein sequence ID" value="GFN78879.1"/>
    <property type="molecule type" value="Genomic_DNA"/>
</dbReference>
<evidence type="ECO:0000313" key="8">
    <source>
        <dbReference type="EMBL" id="GFN78879.1"/>
    </source>
</evidence>
<evidence type="ECO:0000256" key="3">
    <source>
        <dbReference type="ARBA" id="ARBA00022833"/>
    </source>
</evidence>
<reference evidence="8 9" key="1">
    <citation type="journal article" date="2021" name="Elife">
        <title>Chloroplast acquisition without the gene transfer in kleptoplastic sea slugs, Plakobranchus ocellatus.</title>
        <authorList>
            <person name="Maeda T."/>
            <person name="Takahashi S."/>
            <person name="Yoshida T."/>
            <person name="Shimamura S."/>
            <person name="Takaki Y."/>
            <person name="Nagai Y."/>
            <person name="Toyoda A."/>
            <person name="Suzuki Y."/>
            <person name="Arimoto A."/>
            <person name="Ishii H."/>
            <person name="Satoh N."/>
            <person name="Nishiyama T."/>
            <person name="Hasebe M."/>
            <person name="Maruyama T."/>
            <person name="Minagawa J."/>
            <person name="Obokata J."/>
            <person name="Shigenobu S."/>
        </authorList>
    </citation>
    <scope>NUCLEOTIDE SEQUENCE [LARGE SCALE GENOMIC DNA]</scope>
</reference>
<evidence type="ECO:0000256" key="5">
    <source>
        <dbReference type="PROSITE-ProRule" id="PRU00309"/>
    </source>
</evidence>
<keyword evidence="9" id="KW-1185">Reference proteome</keyword>
<dbReference type="SMART" id="SM00980">
    <property type="entry name" value="THAP"/>
    <property type="match status" value="1"/>
</dbReference>
<evidence type="ECO:0000256" key="1">
    <source>
        <dbReference type="ARBA" id="ARBA00022723"/>
    </source>
</evidence>
<evidence type="ECO:0000256" key="2">
    <source>
        <dbReference type="ARBA" id="ARBA00022771"/>
    </source>
</evidence>
<proteinExistence type="predicted"/>
<evidence type="ECO:0000259" key="7">
    <source>
        <dbReference type="PROSITE" id="PS50950"/>
    </source>
</evidence>
<feature type="domain" description="THAP-type" evidence="7">
    <location>
        <begin position="10"/>
        <end position="107"/>
    </location>
</feature>
<dbReference type="Proteomes" id="UP000735302">
    <property type="component" value="Unassembled WGS sequence"/>
</dbReference>
<sequence length="164" mass="18777">MVRPRQKSYIRRGGEFCGAANCKNARNKKDCRSRFISFHHFPKDEARCQLWLQLSRRHDLIGLSVDDIQKKHLVLCSDHFAKNQFNAPKELCSQRRRLVWNAVPTIFDVPNTPPKSNTTLKIKHTAKPISEVLALSQTRDPCSSDSEEDIKPDTKLLCPPPENG</sequence>
<feature type="region of interest" description="Disordered" evidence="6">
    <location>
        <begin position="137"/>
        <end position="164"/>
    </location>
</feature>
<dbReference type="PROSITE" id="PS50950">
    <property type="entry name" value="ZF_THAP"/>
    <property type="match status" value="1"/>
</dbReference>
<dbReference type="Pfam" id="PF05485">
    <property type="entry name" value="THAP"/>
    <property type="match status" value="1"/>
</dbReference>
<dbReference type="InterPro" id="IPR052224">
    <property type="entry name" value="THAP_domain_protein"/>
</dbReference>
<dbReference type="PANTHER" id="PTHR46927:SF3">
    <property type="entry name" value="THAP-TYPE DOMAIN-CONTAINING PROTEIN"/>
    <property type="match status" value="1"/>
</dbReference>
<evidence type="ECO:0000256" key="4">
    <source>
        <dbReference type="ARBA" id="ARBA00023125"/>
    </source>
</evidence>
<keyword evidence="4 5" id="KW-0238">DNA-binding</keyword>
<dbReference type="InterPro" id="IPR006612">
    <property type="entry name" value="THAP_Znf"/>
</dbReference>
<keyword evidence="3" id="KW-0862">Zinc</keyword>
<dbReference type="GO" id="GO:0003677">
    <property type="term" value="F:DNA binding"/>
    <property type="evidence" value="ECO:0007669"/>
    <property type="project" value="UniProtKB-UniRule"/>
</dbReference>
<accession>A0AAV3Y8Q7</accession>
<dbReference type="AlphaFoldDB" id="A0AAV3Y8Q7"/>
<dbReference type="SMART" id="SM00692">
    <property type="entry name" value="DM3"/>
    <property type="match status" value="1"/>
</dbReference>
<protein>
    <submittedName>
        <fullName evidence="8">THAP domain-containing protein 7-like</fullName>
    </submittedName>
</protein>
<evidence type="ECO:0000313" key="9">
    <source>
        <dbReference type="Proteomes" id="UP000735302"/>
    </source>
</evidence>
<dbReference type="InterPro" id="IPR038441">
    <property type="entry name" value="THAP_Znf_sf"/>
</dbReference>
<keyword evidence="2 5" id="KW-0863">Zinc-finger</keyword>
<gene>
    <name evidence="8" type="ORF">PoB_000538500</name>
</gene>